<dbReference type="OrthoDB" id="8582409at2"/>
<keyword evidence="3" id="KW-1185">Reference proteome</keyword>
<dbReference type="Gene3D" id="3.40.50.10490">
    <property type="entry name" value="Glucose-6-phosphate isomerase like protein, domain 1"/>
    <property type="match status" value="1"/>
</dbReference>
<proteinExistence type="predicted"/>
<dbReference type="GO" id="GO:0003700">
    <property type="term" value="F:DNA-binding transcription factor activity"/>
    <property type="evidence" value="ECO:0007669"/>
    <property type="project" value="InterPro"/>
</dbReference>
<dbReference type="RefSeq" id="WP_076398926.1">
    <property type="nucleotide sequence ID" value="NZ_FTOA01000001.1"/>
</dbReference>
<dbReference type="InterPro" id="IPR000281">
    <property type="entry name" value="HTH_RpiR"/>
</dbReference>
<evidence type="ECO:0000313" key="2">
    <source>
        <dbReference type="EMBL" id="SIS41679.1"/>
    </source>
</evidence>
<reference evidence="2 3" key="1">
    <citation type="submission" date="2017-01" db="EMBL/GenBank/DDBJ databases">
        <authorList>
            <person name="Mah S.A."/>
            <person name="Swanson W.J."/>
            <person name="Moy G.W."/>
            <person name="Vacquier V.D."/>
        </authorList>
    </citation>
    <scope>NUCLEOTIDE SEQUENCE [LARGE SCALE GENOMIC DNA]</scope>
    <source>
        <strain evidence="2 3">DSM 11589</strain>
    </source>
</reference>
<feature type="domain" description="HTH rpiR-type" evidence="1">
    <location>
        <begin position="2"/>
        <end position="78"/>
    </location>
</feature>
<protein>
    <submittedName>
        <fullName evidence="2">Transcriptional regulator, RpiR family</fullName>
    </submittedName>
</protein>
<dbReference type="SUPFAM" id="SSF53697">
    <property type="entry name" value="SIS domain"/>
    <property type="match status" value="1"/>
</dbReference>
<dbReference type="GO" id="GO:1901135">
    <property type="term" value="P:carbohydrate derivative metabolic process"/>
    <property type="evidence" value="ECO:0007669"/>
    <property type="project" value="InterPro"/>
</dbReference>
<dbReference type="Proteomes" id="UP000185678">
    <property type="component" value="Unassembled WGS sequence"/>
</dbReference>
<dbReference type="AlphaFoldDB" id="A0A1N7IX85"/>
<evidence type="ECO:0000259" key="1">
    <source>
        <dbReference type="PROSITE" id="PS51071"/>
    </source>
</evidence>
<name>A0A1N7IX85_9PROT</name>
<dbReference type="SUPFAM" id="SSF46689">
    <property type="entry name" value="Homeodomain-like"/>
    <property type="match status" value="1"/>
</dbReference>
<dbReference type="GO" id="GO:0097367">
    <property type="term" value="F:carbohydrate derivative binding"/>
    <property type="evidence" value="ECO:0007669"/>
    <property type="project" value="InterPro"/>
</dbReference>
<dbReference type="PANTHER" id="PTHR30514:SF18">
    <property type="entry name" value="RPIR-FAMILY TRANSCRIPTIONAL REGULATOR"/>
    <property type="match status" value="1"/>
</dbReference>
<dbReference type="InterPro" id="IPR047640">
    <property type="entry name" value="RpiR-like"/>
</dbReference>
<gene>
    <name evidence="2" type="ORF">SAMN05421779_101710</name>
</gene>
<evidence type="ECO:0000313" key="3">
    <source>
        <dbReference type="Proteomes" id="UP000185678"/>
    </source>
</evidence>
<dbReference type="InterPro" id="IPR046348">
    <property type="entry name" value="SIS_dom_sf"/>
</dbReference>
<dbReference type="InterPro" id="IPR036388">
    <property type="entry name" value="WH-like_DNA-bd_sf"/>
</dbReference>
<organism evidence="2 3">
    <name type="scientific">Insolitispirillum peregrinum</name>
    <dbReference type="NCBI Taxonomy" id="80876"/>
    <lineage>
        <taxon>Bacteria</taxon>
        <taxon>Pseudomonadati</taxon>
        <taxon>Pseudomonadota</taxon>
        <taxon>Alphaproteobacteria</taxon>
        <taxon>Rhodospirillales</taxon>
        <taxon>Novispirillaceae</taxon>
        <taxon>Insolitispirillum</taxon>
    </lineage>
</organism>
<dbReference type="PROSITE" id="PS51071">
    <property type="entry name" value="HTH_RPIR"/>
    <property type="match status" value="1"/>
</dbReference>
<dbReference type="Gene3D" id="1.10.10.10">
    <property type="entry name" value="Winged helix-like DNA-binding domain superfamily/Winged helix DNA-binding domain"/>
    <property type="match status" value="1"/>
</dbReference>
<dbReference type="PANTHER" id="PTHR30514">
    <property type="entry name" value="GLUCOKINASE"/>
    <property type="match status" value="1"/>
</dbReference>
<dbReference type="GO" id="GO:0003677">
    <property type="term" value="F:DNA binding"/>
    <property type="evidence" value="ECO:0007669"/>
    <property type="project" value="InterPro"/>
</dbReference>
<accession>A0A1N7IX85</accession>
<dbReference type="InterPro" id="IPR009057">
    <property type="entry name" value="Homeodomain-like_sf"/>
</dbReference>
<dbReference type="EMBL" id="FTOA01000001">
    <property type="protein sequence ID" value="SIS41679.1"/>
    <property type="molecule type" value="Genomic_DNA"/>
</dbReference>
<dbReference type="STRING" id="80876.SAMN05421779_101710"/>
<sequence length="284" mass="31463">MDSLLAVFQSPEARRTKAGRLLSEYFAQNLATIPFETAASIAAHVGLSAMTVTRYLRELGYGSLDALKSELRHGPISSAWELQDTVDDLRRDQGNGRLVSGMVIQQIEALQSLNKLSHSPEWDEAVRRLTQAGGVFIASFQNISGIARYFSEQMSYVRPAVRYMDGLNGTYLELFDGDPAGRLLVLIDCRRFASKSQLLFDEACAAGIPILLITDTHCDWGQAEGAVTLSIPAMSWRAWDSFMPLAALLDLLVTSAIAVQGESVLERSKAIRRLQDRFGDFERR</sequence>